<organism evidence="1 2">
    <name type="scientific">Aquisalimonas asiatica</name>
    <dbReference type="NCBI Taxonomy" id="406100"/>
    <lineage>
        <taxon>Bacteria</taxon>
        <taxon>Pseudomonadati</taxon>
        <taxon>Pseudomonadota</taxon>
        <taxon>Gammaproteobacteria</taxon>
        <taxon>Chromatiales</taxon>
        <taxon>Ectothiorhodospiraceae</taxon>
        <taxon>Aquisalimonas</taxon>
    </lineage>
</organism>
<name>A0A1H8V0Z1_9GAMM</name>
<sequence>MDSRFYALNSFIAPDFSVLVPNWTFGAAVNQYRSASHAYHGPVYLLLTPSDVCVLINDSPDNNPDAVDLLCRLPHEGRINHTPDASSVREASFSEGVSALGRLARHRGRPLAEVVPAHSVWMAGDVGFCIHDEPHRVTVFQFQDQRCVDLVAATDAQRIEPIAEQ</sequence>
<proteinExistence type="predicted"/>
<accession>A0A1H8V0Z1</accession>
<dbReference type="Proteomes" id="UP000199657">
    <property type="component" value="Unassembled WGS sequence"/>
</dbReference>
<dbReference type="RefSeq" id="WP_091645491.1">
    <property type="nucleotide sequence ID" value="NZ_FOEG01000009.1"/>
</dbReference>
<keyword evidence="2" id="KW-1185">Reference proteome</keyword>
<dbReference type="OrthoDB" id="9835818at2"/>
<evidence type="ECO:0000313" key="2">
    <source>
        <dbReference type="Proteomes" id="UP000199657"/>
    </source>
</evidence>
<evidence type="ECO:0000313" key="1">
    <source>
        <dbReference type="EMBL" id="SEP09061.1"/>
    </source>
</evidence>
<gene>
    <name evidence="1" type="ORF">SAMN04488052_10944</name>
</gene>
<reference evidence="1 2" key="1">
    <citation type="submission" date="2016-10" db="EMBL/GenBank/DDBJ databases">
        <authorList>
            <person name="de Groot N.N."/>
        </authorList>
    </citation>
    <scope>NUCLEOTIDE SEQUENCE [LARGE SCALE GENOMIC DNA]</scope>
    <source>
        <strain evidence="1 2">CGMCC 1.6291</strain>
    </source>
</reference>
<dbReference type="EMBL" id="FOEG01000009">
    <property type="protein sequence ID" value="SEP09061.1"/>
    <property type="molecule type" value="Genomic_DNA"/>
</dbReference>
<protein>
    <submittedName>
        <fullName evidence="1">Uncharacterized protein</fullName>
    </submittedName>
</protein>
<dbReference type="AlphaFoldDB" id="A0A1H8V0Z1"/>